<evidence type="ECO:0000256" key="1">
    <source>
        <dbReference type="ARBA" id="ARBA00004496"/>
    </source>
</evidence>
<dbReference type="GO" id="GO:0005737">
    <property type="term" value="C:cytoplasm"/>
    <property type="evidence" value="ECO:0007669"/>
    <property type="project" value="UniProtKB-SubCell"/>
</dbReference>
<protein>
    <recommendedName>
        <fullName evidence="5">Glutaredoxin domain-containing protein</fullName>
    </recommendedName>
</protein>
<sequence length="191" mass="20892">MEKVNRLVSQRPVVIFSLSSCCMCHTVKRLFFDLGVNVDVHELDEEPEGREMQRALGKLIGCRCPVPLVFIGGRLIGSTDTLKSKELAMEKVNSLVSKKPVVIFSLSSCCMSHTVKSLFFDLGVNVDVHELDEEDQGKEMEGALANLIGSNPPVPVVFIGGRLIGSTDRVMSLHLGGNLVKLLKDVGALWL</sequence>
<evidence type="ECO:0000256" key="3">
    <source>
        <dbReference type="ARBA" id="ARBA00022490"/>
    </source>
</evidence>
<dbReference type="Proteomes" id="UP001552299">
    <property type="component" value="Unassembled WGS sequence"/>
</dbReference>
<comment type="similarity">
    <text evidence="2">Belongs to the glutaredoxin family. CC-type subfamily.</text>
</comment>
<dbReference type="CDD" id="cd03419">
    <property type="entry name" value="GRX_GRXh_1_2_like"/>
    <property type="match status" value="2"/>
</dbReference>
<keyword evidence="3" id="KW-0963">Cytoplasm</keyword>
<evidence type="ECO:0000256" key="4">
    <source>
        <dbReference type="ARBA" id="ARBA00023284"/>
    </source>
</evidence>
<feature type="domain" description="Glutaredoxin" evidence="5">
    <location>
        <begin position="101"/>
        <end position="164"/>
    </location>
</feature>
<evidence type="ECO:0000256" key="2">
    <source>
        <dbReference type="ARBA" id="ARBA00007568"/>
    </source>
</evidence>
<organism evidence="6 7">
    <name type="scientific">Dendrobium thyrsiflorum</name>
    <name type="common">Pinecone-like raceme dendrobium</name>
    <name type="synonym">Orchid</name>
    <dbReference type="NCBI Taxonomy" id="117978"/>
    <lineage>
        <taxon>Eukaryota</taxon>
        <taxon>Viridiplantae</taxon>
        <taxon>Streptophyta</taxon>
        <taxon>Embryophyta</taxon>
        <taxon>Tracheophyta</taxon>
        <taxon>Spermatophyta</taxon>
        <taxon>Magnoliopsida</taxon>
        <taxon>Liliopsida</taxon>
        <taxon>Asparagales</taxon>
        <taxon>Orchidaceae</taxon>
        <taxon>Epidendroideae</taxon>
        <taxon>Malaxideae</taxon>
        <taxon>Dendrobiinae</taxon>
        <taxon>Dendrobium</taxon>
    </lineage>
</organism>
<dbReference type="EMBL" id="JANQDX010000011">
    <property type="protein sequence ID" value="KAL0916387.1"/>
    <property type="molecule type" value="Genomic_DNA"/>
</dbReference>
<comment type="subcellular location">
    <subcellularLocation>
        <location evidence="1">Cytoplasm</location>
    </subcellularLocation>
</comment>
<accession>A0ABD0V1D8</accession>
<proteinExistence type="inferred from homology"/>
<dbReference type="InterPro" id="IPR036249">
    <property type="entry name" value="Thioredoxin-like_sf"/>
</dbReference>
<feature type="domain" description="Glutaredoxin" evidence="5">
    <location>
        <begin position="13"/>
        <end position="76"/>
    </location>
</feature>
<reference evidence="6 7" key="1">
    <citation type="journal article" date="2024" name="Plant Biotechnol. J.">
        <title>Dendrobium thyrsiflorum genome and its molecular insights into genes involved in important horticultural traits.</title>
        <authorList>
            <person name="Chen B."/>
            <person name="Wang J.Y."/>
            <person name="Zheng P.J."/>
            <person name="Li K.L."/>
            <person name="Liang Y.M."/>
            <person name="Chen X.F."/>
            <person name="Zhang C."/>
            <person name="Zhao X."/>
            <person name="He X."/>
            <person name="Zhang G.Q."/>
            <person name="Liu Z.J."/>
            <person name="Xu Q."/>
        </authorList>
    </citation>
    <scope>NUCLEOTIDE SEQUENCE [LARGE SCALE GENOMIC DNA]</scope>
    <source>
        <strain evidence="6">GZMU011</strain>
    </source>
</reference>
<evidence type="ECO:0000313" key="7">
    <source>
        <dbReference type="Proteomes" id="UP001552299"/>
    </source>
</evidence>
<dbReference type="SUPFAM" id="SSF52833">
    <property type="entry name" value="Thioredoxin-like"/>
    <property type="match status" value="2"/>
</dbReference>
<evidence type="ECO:0000259" key="5">
    <source>
        <dbReference type="Pfam" id="PF00462"/>
    </source>
</evidence>
<gene>
    <name evidence="6" type="ORF">M5K25_013893</name>
</gene>
<dbReference type="InterPro" id="IPR002109">
    <property type="entry name" value="Glutaredoxin"/>
</dbReference>
<dbReference type="PROSITE" id="PS51354">
    <property type="entry name" value="GLUTAREDOXIN_2"/>
    <property type="match status" value="2"/>
</dbReference>
<dbReference type="NCBIfam" id="TIGR02189">
    <property type="entry name" value="GlrX-like_plant"/>
    <property type="match status" value="2"/>
</dbReference>
<keyword evidence="7" id="KW-1185">Reference proteome</keyword>
<dbReference type="InterPro" id="IPR011905">
    <property type="entry name" value="GlrX-like_pln_2"/>
</dbReference>
<dbReference type="AlphaFoldDB" id="A0ABD0V1D8"/>
<keyword evidence="4" id="KW-0676">Redox-active center</keyword>
<dbReference type="Pfam" id="PF00462">
    <property type="entry name" value="Glutaredoxin"/>
    <property type="match status" value="2"/>
</dbReference>
<dbReference type="PANTHER" id="PTHR10168">
    <property type="entry name" value="GLUTAREDOXIN"/>
    <property type="match status" value="1"/>
</dbReference>
<dbReference type="Gene3D" id="3.40.30.10">
    <property type="entry name" value="Glutaredoxin"/>
    <property type="match status" value="2"/>
</dbReference>
<evidence type="ECO:0000313" key="6">
    <source>
        <dbReference type="EMBL" id="KAL0916387.1"/>
    </source>
</evidence>
<comment type="caution">
    <text evidence="6">The sequence shown here is derived from an EMBL/GenBank/DDBJ whole genome shotgun (WGS) entry which is preliminary data.</text>
</comment>
<name>A0ABD0V1D8_DENTH</name>